<sequence length="115" mass="13384">MHSNTGDQRVYEAQDQRPPKLTGPQKGEYERRERFEHGPGPIHHNLDSKDQRTIANRLSAEEKREHQLDESRQTVKNPLKPAEDHGNKPSRGAQIDAELQKEDEEMLRKKDHKSD</sequence>
<dbReference type="AlphaFoldDB" id="A0AAD5W5X1"/>
<accession>A0AAD5W5X1</accession>
<evidence type="ECO:0000313" key="3">
    <source>
        <dbReference type="Proteomes" id="UP001213000"/>
    </source>
</evidence>
<feature type="compositionally biased region" description="Basic and acidic residues" evidence="1">
    <location>
        <begin position="59"/>
        <end position="73"/>
    </location>
</feature>
<dbReference type="Proteomes" id="UP001213000">
    <property type="component" value="Unassembled WGS sequence"/>
</dbReference>
<comment type="caution">
    <text evidence="2">The sequence shown here is derived from an EMBL/GenBank/DDBJ whole genome shotgun (WGS) entry which is preliminary data.</text>
</comment>
<feature type="region of interest" description="Disordered" evidence="1">
    <location>
        <begin position="1"/>
        <end position="115"/>
    </location>
</feature>
<name>A0AAD5W5X1_9AGAR</name>
<dbReference type="PANTHER" id="PTHR39475">
    <property type="entry name" value="CONIDIATION-SPECIFIC PROTEIN 6"/>
    <property type="match status" value="1"/>
</dbReference>
<keyword evidence="3" id="KW-1185">Reference proteome</keyword>
<dbReference type="PANTHER" id="PTHR39475:SF1">
    <property type="entry name" value="CONIDIATION-SPECIFIC PROTEIN 6"/>
    <property type="match status" value="1"/>
</dbReference>
<organism evidence="2 3">
    <name type="scientific">Leucocoprinus birnbaumii</name>
    <dbReference type="NCBI Taxonomy" id="56174"/>
    <lineage>
        <taxon>Eukaryota</taxon>
        <taxon>Fungi</taxon>
        <taxon>Dikarya</taxon>
        <taxon>Basidiomycota</taxon>
        <taxon>Agaricomycotina</taxon>
        <taxon>Agaricomycetes</taxon>
        <taxon>Agaricomycetidae</taxon>
        <taxon>Agaricales</taxon>
        <taxon>Agaricineae</taxon>
        <taxon>Agaricaceae</taxon>
        <taxon>Leucocoprinus</taxon>
    </lineage>
</organism>
<proteinExistence type="predicted"/>
<reference evidence="2" key="1">
    <citation type="submission" date="2022-07" db="EMBL/GenBank/DDBJ databases">
        <title>Genome Sequence of Leucocoprinus birnbaumii.</title>
        <authorList>
            <person name="Buettner E."/>
        </authorList>
    </citation>
    <scope>NUCLEOTIDE SEQUENCE</scope>
    <source>
        <strain evidence="2">VT141</strain>
    </source>
</reference>
<feature type="compositionally biased region" description="Basic and acidic residues" evidence="1">
    <location>
        <begin position="9"/>
        <end position="18"/>
    </location>
</feature>
<evidence type="ECO:0000313" key="2">
    <source>
        <dbReference type="EMBL" id="KAJ3575340.1"/>
    </source>
</evidence>
<feature type="compositionally biased region" description="Basic and acidic residues" evidence="1">
    <location>
        <begin position="106"/>
        <end position="115"/>
    </location>
</feature>
<feature type="compositionally biased region" description="Basic and acidic residues" evidence="1">
    <location>
        <begin position="27"/>
        <end position="37"/>
    </location>
</feature>
<gene>
    <name evidence="2" type="ORF">NP233_g1154</name>
</gene>
<evidence type="ECO:0000256" key="1">
    <source>
        <dbReference type="SAM" id="MobiDB-lite"/>
    </source>
</evidence>
<dbReference type="EMBL" id="JANIEX010000040">
    <property type="protein sequence ID" value="KAJ3575340.1"/>
    <property type="molecule type" value="Genomic_DNA"/>
</dbReference>
<protein>
    <submittedName>
        <fullName evidence="2">Uncharacterized protein</fullName>
    </submittedName>
</protein>